<feature type="compositionally biased region" description="Polar residues" evidence="3">
    <location>
        <begin position="526"/>
        <end position="535"/>
    </location>
</feature>
<comment type="caution">
    <text evidence="5">The sequence shown here is derived from an EMBL/GenBank/DDBJ whole genome shotgun (WGS) entry which is preliminary data.</text>
</comment>
<dbReference type="Gene3D" id="2.30.29.30">
    <property type="entry name" value="Pleckstrin-homology domain (PH domain)/Phosphotyrosine-binding domain (PTB)"/>
    <property type="match status" value="1"/>
</dbReference>
<dbReference type="InterPro" id="IPR044801">
    <property type="entry name" value="Filamin"/>
</dbReference>
<dbReference type="InterPro" id="IPR001849">
    <property type="entry name" value="PH_domain"/>
</dbReference>
<evidence type="ECO:0000313" key="6">
    <source>
        <dbReference type="Proteomes" id="UP001165060"/>
    </source>
</evidence>
<dbReference type="Pfam" id="PF00630">
    <property type="entry name" value="Filamin"/>
    <property type="match status" value="2"/>
</dbReference>
<organism evidence="5 6">
    <name type="scientific">Tetraparma gracilis</name>
    <dbReference type="NCBI Taxonomy" id="2962635"/>
    <lineage>
        <taxon>Eukaryota</taxon>
        <taxon>Sar</taxon>
        <taxon>Stramenopiles</taxon>
        <taxon>Ochrophyta</taxon>
        <taxon>Bolidophyceae</taxon>
        <taxon>Parmales</taxon>
        <taxon>Triparmaceae</taxon>
        <taxon>Tetraparma</taxon>
    </lineage>
</organism>
<dbReference type="PANTHER" id="PTHR38537:SF8">
    <property type="entry name" value="FILAMIN-A"/>
    <property type="match status" value="1"/>
</dbReference>
<dbReference type="Proteomes" id="UP001165060">
    <property type="component" value="Unassembled WGS sequence"/>
</dbReference>
<keyword evidence="6" id="KW-1185">Reference proteome</keyword>
<evidence type="ECO:0000256" key="3">
    <source>
        <dbReference type="SAM" id="MobiDB-lite"/>
    </source>
</evidence>
<dbReference type="Pfam" id="PF00169">
    <property type="entry name" value="PH"/>
    <property type="match status" value="1"/>
</dbReference>
<feature type="repeat" description="Filamin" evidence="2">
    <location>
        <begin position="300"/>
        <end position="406"/>
    </location>
</feature>
<dbReference type="SMART" id="SM00233">
    <property type="entry name" value="PH"/>
    <property type="match status" value="1"/>
</dbReference>
<feature type="domain" description="PH" evidence="4">
    <location>
        <begin position="61"/>
        <end position="168"/>
    </location>
</feature>
<dbReference type="InterPro" id="IPR017868">
    <property type="entry name" value="Filamin/ABP280_repeat-like"/>
</dbReference>
<dbReference type="PROSITE" id="PS50194">
    <property type="entry name" value="FILAMIN_REPEAT"/>
    <property type="match status" value="2"/>
</dbReference>
<evidence type="ECO:0000256" key="1">
    <source>
        <dbReference type="ARBA" id="ARBA00022737"/>
    </source>
</evidence>
<dbReference type="Gene3D" id="2.60.40.10">
    <property type="entry name" value="Immunoglobulins"/>
    <property type="match status" value="2"/>
</dbReference>
<evidence type="ECO:0000313" key="5">
    <source>
        <dbReference type="EMBL" id="GMI43035.1"/>
    </source>
</evidence>
<name>A0ABQ6N7S3_9STRA</name>
<gene>
    <name evidence="5" type="ORF">TeGR_g6757</name>
</gene>
<accession>A0ABQ6N7S3</accession>
<feature type="compositionally biased region" description="Polar residues" evidence="3">
    <location>
        <begin position="477"/>
        <end position="489"/>
    </location>
</feature>
<dbReference type="InterPro" id="IPR001298">
    <property type="entry name" value="Filamin/ABP280_rpt"/>
</dbReference>
<dbReference type="InterPro" id="IPR011993">
    <property type="entry name" value="PH-like_dom_sf"/>
</dbReference>
<evidence type="ECO:0000256" key="2">
    <source>
        <dbReference type="PROSITE-ProRule" id="PRU00087"/>
    </source>
</evidence>
<sequence length="784" mass="80862">EHFDSEMANIKDSLRTLQETTGGMGNKFGVPGISEDEAAAVSSTDHGMGDNYSTGLDPRSIRITKGWLWKKASDSNKWKKRWFLLKHELRSKTDSYELFYYAKEQDSTPKAIIVLNGAEVTAEAAHSNEKDVKFEFQLHVAGGMVVHLHAETAALRADWVDTLGAIIHAHRSSMHLGSSFGSLAAGGARGGLYNIEVTPDHAQSCEAFGPGLFGAESGVATTFTIQATDAQGQPATDGGLPFTATLENDTHLYNIQVMDNEDGTYSSTYAISAPGEYSLSLKLNDEYPILGSPFFAKVEPGPAAAHKCSCKGDGLVQAKSMETSYFSIEAKDAMGNRREAGGEEFEVAVSGPALLKGLQDNSDGTYSCAFEVTATADTVAQVPNAVSVSVKLGGKHLPGSPFVPALEGPENQWEMVTGGNSGAPGMPPPPPGVQGDGGVAVDPNANVYAHGGGGDLTAMPGATPSALSTPAPGAGSSGPNAFQMSSPMSPGNVREQFGDAGQGQFGQVVDGGDTLGGTGGSFGSPESPSRATQPRMSILPNAPGSAMMPPAEASPTGKAGGGGGLSKLALASARAKAARAAKANAKESAGPSRENVRAALAGGGGGGGAPPPPAPGMAAPLDLGPEEAITWGLAIGLMRDAGVLPLFETHSAHLMMVFDAFSTGSGARRGHTVKTLALGSSGGQHKGALQMAADFDVVPSFLSKKEVKCCYAIVSRMQGAESSAVVGLDFAGFIQLLGLLAVQALSKPSFQHLYPTNQAKVGVLLEMWGFSDPIKLQMVTHTKV</sequence>
<dbReference type="PROSITE" id="PS50003">
    <property type="entry name" value="PH_DOMAIN"/>
    <property type="match status" value="1"/>
</dbReference>
<protein>
    <recommendedName>
        <fullName evidence="4">PH domain-containing protein</fullName>
    </recommendedName>
</protein>
<feature type="compositionally biased region" description="Gly residues" evidence="3">
    <location>
        <begin position="513"/>
        <end position="522"/>
    </location>
</feature>
<feature type="repeat" description="Filamin" evidence="2">
    <location>
        <begin position="197"/>
        <end position="298"/>
    </location>
</feature>
<dbReference type="CDD" id="cd00821">
    <property type="entry name" value="PH"/>
    <property type="match status" value="1"/>
</dbReference>
<feature type="region of interest" description="Disordered" evidence="3">
    <location>
        <begin position="456"/>
        <end position="562"/>
    </location>
</feature>
<keyword evidence="1" id="KW-0677">Repeat</keyword>
<proteinExistence type="predicted"/>
<feature type="region of interest" description="Disordered" evidence="3">
    <location>
        <begin position="582"/>
        <end position="619"/>
    </location>
</feature>
<dbReference type="SUPFAM" id="SSF50729">
    <property type="entry name" value="PH domain-like"/>
    <property type="match status" value="1"/>
</dbReference>
<feature type="non-terminal residue" evidence="5">
    <location>
        <position position="1"/>
    </location>
</feature>
<dbReference type="EMBL" id="BRYB01002323">
    <property type="protein sequence ID" value="GMI43035.1"/>
    <property type="molecule type" value="Genomic_DNA"/>
</dbReference>
<evidence type="ECO:0000259" key="4">
    <source>
        <dbReference type="PROSITE" id="PS50003"/>
    </source>
</evidence>
<dbReference type="SMART" id="SM00557">
    <property type="entry name" value="IG_FLMN"/>
    <property type="match status" value="2"/>
</dbReference>
<dbReference type="InterPro" id="IPR014756">
    <property type="entry name" value="Ig_E-set"/>
</dbReference>
<dbReference type="SUPFAM" id="SSF81296">
    <property type="entry name" value="E set domains"/>
    <property type="match status" value="2"/>
</dbReference>
<reference evidence="5 6" key="1">
    <citation type="journal article" date="2023" name="Commun. Biol.">
        <title>Genome analysis of Parmales, the sister group of diatoms, reveals the evolutionary specialization of diatoms from phago-mixotrophs to photoautotrophs.</title>
        <authorList>
            <person name="Ban H."/>
            <person name="Sato S."/>
            <person name="Yoshikawa S."/>
            <person name="Yamada K."/>
            <person name="Nakamura Y."/>
            <person name="Ichinomiya M."/>
            <person name="Sato N."/>
            <person name="Blanc-Mathieu R."/>
            <person name="Endo H."/>
            <person name="Kuwata A."/>
            <person name="Ogata H."/>
        </authorList>
    </citation>
    <scope>NUCLEOTIDE SEQUENCE [LARGE SCALE GENOMIC DNA]</scope>
</reference>
<dbReference type="PANTHER" id="PTHR38537">
    <property type="entry name" value="JITTERBUG, ISOFORM N"/>
    <property type="match status" value="1"/>
</dbReference>
<dbReference type="InterPro" id="IPR013783">
    <property type="entry name" value="Ig-like_fold"/>
</dbReference>